<keyword evidence="2" id="KW-1185">Reference proteome</keyword>
<accession>A0A1R3IYC8</accession>
<sequence length="57" mass="6310">MDGLTINAVIEEATRPSAWIYPMAAERSLATGKLSSAPLRRLKFQCIEPMTKTIMSL</sequence>
<gene>
    <name evidence="1" type="ORF">COLO4_20636</name>
</gene>
<dbReference type="AlphaFoldDB" id="A0A1R3IYC8"/>
<protein>
    <submittedName>
        <fullName evidence="1">Dual specificity phosphatase</fullName>
    </submittedName>
</protein>
<name>A0A1R3IYC8_9ROSI</name>
<reference evidence="2" key="1">
    <citation type="submission" date="2013-09" db="EMBL/GenBank/DDBJ databases">
        <title>Corchorus olitorius genome sequencing.</title>
        <authorList>
            <person name="Alam M."/>
            <person name="Haque M.S."/>
            <person name="Islam M.S."/>
            <person name="Emdad E.M."/>
            <person name="Islam M.M."/>
            <person name="Ahmed B."/>
            <person name="Halim A."/>
            <person name="Hossen Q.M.M."/>
            <person name="Hossain M.Z."/>
            <person name="Ahmed R."/>
            <person name="Khan M.M."/>
            <person name="Islam R."/>
            <person name="Rashid M.M."/>
            <person name="Khan S.A."/>
            <person name="Rahman M.S."/>
            <person name="Alam M."/>
            <person name="Yahiya A.S."/>
            <person name="Khan M.S."/>
            <person name="Azam M.S."/>
            <person name="Haque T."/>
            <person name="Lashkar M.Z.H."/>
            <person name="Akhand A.I."/>
            <person name="Morshed G."/>
            <person name="Roy S."/>
            <person name="Uddin K.S."/>
            <person name="Rabeya T."/>
            <person name="Hossain A.S."/>
            <person name="Chowdhury A."/>
            <person name="Snigdha A.R."/>
            <person name="Mortoza M.S."/>
            <person name="Matin S.A."/>
            <person name="Hoque S.M.E."/>
            <person name="Islam M.K."/>
            <person name="Roy D.K."/>
            <person name="Haider R."/>
            <person name="Moosa M.M."/>
            <person name="Elias S.M."/>
            <person name="Hasan A.M."/>
            <person name="Jahan S."/>
            <person name="Shafiuddin M."/>
            <person name="Mahmood N."/>
            <person name="Shommy N.S."/>
        </authorList>
    </citation>
    <scope>NUCLEOTIDE SEQUENCE [LARGE SCALE GENOMIC DNA]</scope>
    <source>
        <strain evidence="2">cv. O-4</strain>
    </source>
</reference>
<dbReference type="EMBL" id="AWUE01017304">
    <property type="protein sequence ID" value="OMO87564.1"/>
    <property type="molecule type" value="Genomic_DNA"/>
</dbReference>
<organism evidence="1 2">
    <name type="scientific">Corchorus olitorius</name>
    <dbReference type="NCBI Taxonomy" id="93759"/>
    <lineage>
        <taxon>Eukaryota</taxon>
        <taxon>Viridiplantae</taxon>
        <taxon>Streptophyta</taxon>
        <taxon>Embryophyta</taxon>
        <taxon>Tracheophyta</taxon>
        <taxon>Spermatophyta</taxon>
        <taxon>Magnoliopsida</taxon>
        <taxon>eudicotyledons</taxon>
        <taxon>Gunneridae</taxon>
        <taxon>Pentapetalae</taxon>
        <taxon>rosids</taxon>
        <taxon>malvids</taxon>
        <taxon>Malvales</taxon>
        <taxon>Malvaceae</taxon>
        <taxon>Grewioideae</taxon>
        <taxon>Apeibeae</taxon>
        <taxon>Corchorus</taxon>
    </lineage>
</organism>
<evidence type="ECO:0000313" key="2">
    <source>
        <dbReference type="Proteomes" id="UP000187203"/>
    </source>
</evidence>
<proteinExistence type="predicted"/>
<dbReference type="Proteomes" id="UP000187203">
    <property type="component" value="Unassembled WGS sequence"/>
</dbReference>
<evidence type="ECO:0000313" key="1">
    <source>
        <dbReference type="EMBL" id="OMO87564.1"/>
    </source>
</evidence>
<comment type="caution">
    <text evidence="1">The sequence shown here is derived from an EMBL/GenBank/DDBJ whole genome shotgun (WGS) entry which is preliminary data.</text>
</comment>